<feature type="domain" description="JmjC" evidence="1">
    <location>
        <begin position="112"/>
        <end position="274"/>
    </location>
</feature>
<comment type="caution">
    <text evidence="2">The sequence shown here is derived from an EMBL/GenBank/DDBJ whole genome shotgun (WGS) entry which is preliminary data.</text>
</comment>
<dbReference type="SUPFAM" id="SSF51197">
    <property type="entry name" value="Clavaminate synthase-like"/>
    <property type="match status" value="1"/>
</dbReference>
<sequence length="339" mass="37652">MDRVPEITGIDSDAIPFEHIVAENRPVVLKGVVRDWPLTRAGARGPGAAITYLLGFYAGAPVAGYTAAPELGGRYFYDDSATHLNFARERVQLDEYLNRVLAHLDDPGAPSFYVGSTDLDTYLPGFRGENDLALDPLTRAGQYPLVSIWLGNRTVATAHYDQSNNIACCLVGRRRFTLFPPSQVSNLYPGPLEPTPGGQVLSMVDFRAPDLARFPRFADALAVAQVAELEPGDALFYPALWWHHVEALDAFNAMVNYWWNDAPAHADSPMTTLLHAMLSLRERPLVEKQAWREIFDHYIFGPADRPIAHLPEPARGALAPLDETAARRLRAQVLQRLNR</sequence>
<protein>
    <submittedName>
        <fullName evidence="2">Cupin-like domain-containing protein</fullName>
    </submittedName>
</protein>
<reference evidence="2 3" key="1">
    <citation type="submission" date="2019-02" db="EMBL/GenBank/DDBJ databases">
        <authorList>
            <person name="Li Y."/>
        </authorList>
    </citation>
    <scope>NUCLEOTIDE SEQUENCE [LARGE SCALE GENOMIC DNA]</scope>
    <source>
        <strain evidence="2 3">3-7</strain>
    </source>
</reference>
<accession>A0A4Q6XT80</accession>
<dbReference type="InterPro" id="IPR003347">
    <property type="entry name" value="JmjC_dom"/>
</dbReference>
<evidence type="ECO:0000313" key="3">
    <source>
        <dbReference type="Proteomes" id="UP000292085"/>
    </source>
</evidence>
<dbReference type="Pfam" id="PF13621">
    <property type="entry name" value="Cupin_8"/>
    <property type="match status" value="1"/>
</dbReference>
<dbReference type="PROSITE" id="PS51184">
    <property type="entry name" value="JMJC"/>
    <property type="match status" value="1"/>
</dbReference>
<dbReference type="Proteomes" id="UP000292085">
    <property type="component" value="Unassembled WGS sequence"/>
</dbReference>
<dbReference type="OrthoDB" id="479699at2"/>
<organism evidence="2 3">
    <name type="scientific">Sphingomonas populi</name>
    <dbReference type="NCBI Taxonomy" id="2484750"/>
    <lineage>
        <taxon>Bacteria</taxon>
        <taxon>Pseudomonadati</taxon>
        <taxon>Pseudomonadota</taxon>
        <taxon>Alphaproteobacteria</taxon>
        <taxon>Sphingomonadales</taxon>
        <taxon>Sphingomonadaceae</taxon>
        <taxon>Sphingomonas</taxon>
    </lineage>
</organism>
<dbReference type="InterPro" id="IPR041667">
    <property type="entry name" value="Cupin_8"/>
</dbReference>
<evidence type="ECO:0000259" key="1">
    <source>
        <dbReference type="PROSITE" id="PS51184"/>
    </source>
</evidence>
<dbReference type="AlphaFoldDB" id="A0A4Q6XT80"/>
<evidence type="ECO:0000313" key="2">
    <source>
        <dbReference type="EMBL" id="RZF63470.1"/>
    </source>
</evidence>
<dbReference type="PANTHER" id="PTHR12461">
    <property type="entry name" value="HYPOXIA-INDUCIBLE FACTOR 1 ALPHA INHIBITOR-RELATED"/>
    <property type="match status" value="1"/>
</dbReference>
<proteinExistence type="predicted"/>
<name>A0A4Q6XT80_9SPHN</name>
<keyword evidence="3" id="KW-1185">Reference proteome</keyword>
<dbReference type="SMART" id="SM00558">
    <property type="entry name" value="JmjC"/>
    <property type="match status" value="1"/>
</dbReference>
<dbReference type="EMBL" id="SGIS01000026">
    <property type="protein sequence ID" value="RZF63470.1"/>
    <property type="molecule type" value="Genomic_DNA"/>
</dbReference>
<gene>
    <name evidence="2" type="ORF">EWE75_16095</name>
</gene>
<dbReference type="PANTHER" id="PTHR12461:SF105">
    <property type="entry name" value="HYPOXIA-INDUCIBLE FACTOR 1-ALPHA INHIBITOR"/>
    <property type="match status" value="1"/>
</dbReference>
<dbReference type="InterPro" id="IPR014710">
    <property type="entry name" value="RmlC-like_jellyroll"/>
</dbReference>
<dbReference type="Gene3D" id="2.60.120.10">
    <property type="entry name" value="Jelly Rolls"/>
    <property type="match status" value="1"/>
</dbReference>